<accession>A0A9R1T309</accession>
<keyword evidence="2" id="KW-0472">Membrane</keyword>
<dbReference type="OrthoDB" id="6585706at2759"/>
<organism evidence="3">
    <name type="scientific">Fopius arisanus</name>
    <dbReference type="NCBI Taxonomy" id="64838"/>
    <lineage>
        <taxon>Eukaryota</taxon>
        <taxon>Metazoa</taxon>
        <taxon>Ecdysozoa</taxon>
        <taxon>Arthropoda</taxon>
        <taxon>Hexapoda</taxon>
        <taxon>Insecta</taxon>
        <taxon>Pterygota</taxon>
        <taxon>Neoptera</taxon>
        <taxon>Endopterygota</taxon>
        <taxon>Hymenoptera</taxon>
        <taxon>Apocrita</taxon>
        <taxon>Ichneumonoidea</taxon>
        <taxon>Braconidae</taxon>
        <taxon>Opiinae</taxon>
        <taxon>Fopius</taxon>
    </lineage>
</organism>
<accession>A0A0C9QWY8</accession>
<dbReference type="AlphaFoldDB" id="A0A0C9QWY8"/>
<evidence type="ECO:0000256" key="1">
    <source>
        <dbReference type="SAM" id="Coils"/>
    </source>
</evidence>
<dbReference type="EMBL" id="GBYB01008244">
    <property type="protein sequence ID" value="JAG78011.1"/>
    <property type="molecule type" value="Transcribed_RNA"/>
</dbReference>
<feature type="coiled-coil region" evidence="1">
    <location>
        <begin position="17"/>
        <end position="44"/>
    </location>
</feature>
<keyword evidence="1" id="KW-0175">Coiled coil</keyword>
<keyword evidence="2" id="KW-0812">Transmembrane</keyword>
<name>A0A0C9QWY8_9HYME</name>
<proteinExistence type="predicted"/>
<dbReference type="RefSeq" id="XP_011301608.1">
    <property type="nucleotide sequence ID" value="XM_011303306.1"/>
</dbReference>
<dbReference type="KEGG" id="fas:105265685"/>
<reference evidence="3" key="1">
    <citation type="submission" date="2015-01" db="EMBL/GenBank/DDBJ databases">
        <title>Transcriptome Assembly of Fopius arisanus.</title>
        <authorList>
            <person name="Geib S."/>
        </authorList>
    </citation>
    <scope>NUCLEOTIDE SEQUENCE</scope>
</reference>
<evidence type="ECO:0000313" key="4">
    <source>
        <dbReference type="Proteomes" id="UP000694866"/>
    </source>
</evidence>
<protein>
    <submittedName>
        <fullName evidence="3">TyrS_6 protein</fullName>
    </submittedName>
</protein>
<keyword evidence="2" id="KW-1133">Transmembrane helix</keyword>
<reference evidence="5" key="2">
    <citation type="submission" date="2025-04" db="UniProtKB">
        <authorList>
            <consortium name="RefSeq"/>
        </authorList>
    </citation>
    <scope>IDENTIFICATION</scope>
    <source>
        <strain evidence="5">USDA-PBARC FA_bdor</strain>
        <tissue evidence="5">Whole organism</tissue>
    </source>
</reference>
<evidence type="ECO:0000313" key="5">
    <source>
        <dbReference type="RefSeq" id="XP_011301608.1"/>
    </source>
</evidence>
<evidence type="ECO:0000313" key="3">
    <source>
        <dbReference type="EMBL" id="JAG78011.1"/>
    </source>
</evidence>
<sequence>MVSPNHVCYRKHKIINDLDAEEEIEDISESVEELREKLAHVKKMMEEQSGYTLGDIAAKNERLRTDLIDGNFLSLIFSVVFVVVVGASVYAFYNLYVAVLRKFPSHHTEL</sequence>
<dbReference type="GeneID" id="105265685"/>
<feature type="transmembrane region" description="Helical" evidence="2">
    <location>
        <begin position="72"/>
        <end position="93"/>
    </location>
</feature>
<keyword evidence="4" id="KW-1185">Reference proteome</keyword>
<evidence type="ECO:0000256" key="2">
    <source>
        <dbReference type="SAM" id="Phobius"/>
    </source>
</evidence>
<gene>
    <name evidence="3" type="primary">tyrS_6</name>
    <name evidence="5" type="synonym">LOC105265685</name>
    <name evidence="3" type="ORF">g.73096</name>
</gene>
<dbReference type="Proteomes" id="UP000694866">
    <property type="component" value="Unplaced"/>
</dbReference>